<feature type="transmembrane region" description="Helical" evidence="1">
    <location>
        <begin position="157"/>
        <end position="175"/>
    </location>
</feature>
<reference evidence="2 3" key="1">
    <citation type="submission" date="2018-07" db="EMBL/GenBank/DDBJ databases">
        <title>Genomic Encyclopedia of Type Strains, Phase III (KMG-III): the genomes of soil and plant-associated and newly described type strains.</title>
        <authorList>
            <person name="Whitman W."/>
        </authorList>
    </citation>
    <scope>NUCLEOTIDE SEQUENCE [LARGE SCALE GENOMIC DNA]</scope>
    <source>
        <strain evidence="2 3">CECT 7287</strain>
    </source>
</reference>
<dbReference type="OrthoDB" id="2678566at2"/>
<feature type="transmembrane region" description="Helical" evidence="1">
    <location>
        <begin position="121"/>
        <end position="145"/>
    </location>
</feature>
<feature type="transmembrane region" description="Helical" evidence="1">
    <location>
        <begin position="181"/>
        <end position="201"/>
    </location>
</feature>
<keyword evidence="1" id="KW-0812">Transmembrane</keyword>
<organism evidence="2 3">
    <name type="scientific">Cohnella phaseoli</name>
    <dbReference type="NCBI Taxonomy" id="456490"/>
    <lineage>
        <taxon>Bacteria</taxon>
        <taxon>Bacillati</taxon>
        <taxon>Bacillota</taxon>
        <taxon>Bacilli</taxon>
        <taxon>Bacillales</taxon>
        <taxon>Paenibacillaceae</taxon>
        <taxon>Cohnella</taxon>
    </lineage>
</organism>
<proteinExistence type="predicted"/>
<dbReference type="Proteomes" id="UP000256977">
    <property type="component" value="Unassembled WGS sequence"/>
</dbReference>
<keyword evidence="1" id="KW-1133">Transmembrane helix</keyword>
<sequence>MEPIIYVAIYTLEAFCTISASYMLFRFPFREFIWKKLVLSVVLAIFSYSLRDLTIINEFTIIVPLTYLLAYTLFINFVSKIRFLWASVMMTTGYAVVSVIQMLVVPILGFFGISIEMVQGNLGYLALGQILTAAIMIPFSFIYYFHGYGFTYEFPSWRWKHLWLVVLELLLIAILLRFVYINMLLTLIIAAILTLVALLILSRSMEKEEITSELEL</sequence>
<feature type="transmembrane region" description="Helical" evidence="1">
    <location>
        <begin position="6"/>
        <end position="25"/>
    </location>
</feature>
<keyword evidence="3" id="KW-1185">Reference proteome</keyword>
<feature type="transmembrane region" description="Helical" evidence="1">
    <location>
        <begin position="32"/>
        <end position="49"/>
    </location>
</feature>
<evidence type="ECO:0000256" key="1">
    <source>
        <dbReference type="SAM" id="Phobius"/>
    </source>
</evidence>
<feature type="transmembrane region" description="Helical" evidence="1">
    <location>
        <begin position="91"/>
        <end position="115"/>
    </location>
</feature>
<name>A0A3D9KGE8_9BACL</name>
<gene>
    <name evidence="2" type="ORF">DFP98_10465</name>
</gene>
<evidence type="ECO:0000313" key="3">
    <source>
        <dbReference type="Proteomes" id="UP000256977"/>
    </source>
</evidence>
<accession>A0A3D9KGE8</accession>
<keyword evidence="1" id="KW-0472">Membrane</keyword>
<dbReference type="RefSeq" id="WP_116059787.1">
    <property type="nucleotide sequence ID" value="NZ_QRDZ01000004.1"/>
</dbReference>
<feature type="transmembrane region" description="Helical" evidence="1">
    <location>
        <begin position="61"/>
        <end position="79"/>
    </location>
</feature>
<evidence type="ECO:0000313" key="2">
    <source>
        <dbReference type="EMBL" id="RED85360.1"/>
    </source>
</evidence>
<dbReference type="EMBL" id="QRDZ01000004">
    <property type="protein sequence ID" value="RED85360.1"/>
    <property type="molecule type" value="Genomic_DNA"/>
</dbReference>
<comment type="caution">
    <text evidence="2">The sequence shown here is derived from an EMBL/GenBank/DDBJ whole genome shotgun (WGS) entry which is preliminary data.</text>
</comment>
<dbReference type="AlphaFoldDB" id="A0A3D9KGE8"/>
<protein>
    <submittedName>
        <fullName evidence="2">Uncharacterized protein</fullName>
    </submittedName>
</protein>